<dbReference type="Proteomes" id="UP001139505">
    <property type="component" value="Unassembled WGS sequence"/>
</dbReference>
<dbReference type="RefSeq" id="WP_108923146.1">
    <property type="nucleotide sequence ID" value="NZ_BFCH01000018.1"/>
</dbReference>
<evidence type="ECO:0000259" key="5">
    <source>
        <dbReference type="Pfam" id="PF12484"/>
    </source>
</evidence>
<dbReference type="Pfam" id="PF00823">
    <property type="entry name" value="PPE"/>
    <property type="match status" value="1"/>
</dbReference>
<dbReference type="InterPro" id="IPR038332">
    <property type="entry name" value="PPE_sf"/>
</dbReference>
<feature type="region of interest" description="Disordered" evidence="2">
    <location>
        <begin position="363"/>
        <end position="409"/>
    </location>
</feature>
<dbReference type="AlphaFoldDB" id="A0AA37PJC6"/>
<reference evidence="7" key="4">
    <citation type="submission" date="2022-04" db="EMBL/GenBank/DDBJ databases">
        <authorList>
            <person name="Komine T."/>
            <person name="Fukano H."/>
            <person name="Wada S."/>
        </authorList>
    </citation>
    <scope>NUCLEOTIDE SEQUENCE</scope>
    <source>
        <strain evidence="7">NJB18185</strain>
    </source>
</reference>
<feature type="domain" description="SHOCT" evidence="4">
    <location>
        <begin position="417"/>
        <end position="442"/>
    </location>
</feature>
<evidence type="ECO:0000259" key="3">
    <source>
        <dbReference type="Pfam" id="PF00823"/>
    </source>
</evidence>
<feature type="compositionally biased region" description="Low complexity" evidence="2">
    <location>
        <begin position="273"/>
        <end position="289"/>
    </location>
</feature>
<feature type="domain" description="PPE family C-terminal" evidence="5">
    <location>
        <begin position="300"/>
        <end position="367"/>
    </location>
</feature>
<dbReference type="Pfam" id="PF12484">
    <property type="entry name" value="PPE-SVP"/>
    <property type="match status" value="1"/>
</dbReference>
<dbReference type="EMBL" id="BQYH01000005">
    <property type="protein sequence ID" value="GKU70959.1"/>
    <property type="molecule type" value="Genomic_DNA"/>
</dbReference>
<evidence type="ECO:0000256" key="2">
    <source>
        <dbReference type="SAM" id="MobiDB-lite"/>
    </source>
</evidence>
<evidence type="ECO:0000313" key="9">
    <source>
        <dbReference type="Proteomes" id="UP001139505"/>
    </source>
</evidence>
<reference evidence="8" key="2">
    <citation type="submission" date="2018-04" db="EMBL/GenBank/DDBJ databases">
        <title>Draft genome sequence of Mycobacterium montefiorense isolated from Japanese black salamander.</title>
        <authorList>
            <person name="Fukano H."/>
            <person name="Yoshida M."/>
            <person name="Shimizu A."/>
            <person name="Iwao H."/>
            <person name="Kurata O."/>
            <person name="Katayama Y."/>
            <person name="Omatsu T."/>
            <person name="Mizutani T."/>
            <person name="Wada S."/>
            <person name="Hoshino Y."/>
        </authorList>
    </citation>
    <scope>NUCLEOTIDE SEQUENCE [LARGE SCALE GENOMIC DNA]</scope>
    <source>
        <strain evidence="8">BS</strain>
    </source>
</reference>
<gene>
    <name evidence="7" type="primary">PPE51</name>
    <name evidence="6" type="ORF">MmonteBS_30810</name>
    <name evidence="7" type="ORF">NJB18185_07360</name>
</gene>
<proteinExistence type="inferred from homology"/>
<feature type="region of interest" description="Disordered" evidence="2">
    <location>
        <begin position="270"/>
        <end position="304"/>
    </location>
</feature>
<feature type="domain" description="PPE" evidence="3">
    <location>
        <begin position="2"/>
        <end position="164"/>
    </location>
</feature>
<dbReference type="PANTHER" id="PTHR46766">
    <property type="entry name" value="GLUTAMINE-RICH PROTEIN 2"/>
    <property type="match status" value="1"/>
</dbReference>
<dbReference type="Gene3D" id="1.20.1260.20">
    <property type="entry name" value="PPE superfamily"/>
    <property type="match status" value="1"/>
</dbReference>
<evidence type="ECO:0000313" key="7">
    <source>
        <dbReference type="EMBL" id="GKU70959.1"/>
    </source>
</evidence>
<dbReference type="FunFam" id="1.20.1260.20:FF:000001">
    <property type="entry name" value="PPE family protein PPE41"/>
    <property type="match status" value="1"/>
</dbReference>
<feature type="compositionally biased region" description="Basic and acidic residues" evidence="2">
    <location>
        <begin position="368"/>
        <end position="377"/>
    </location>
</feature>
<dbReference type="GO" id="GO:0052572">
    <property type="term" value="P:response to host immune response"/>
    <property type="evidence" value="ECO:0007669"/>
    <property type="project" value="TreeGrafter"/>
</dbReference>
<dbReference type="Proteomes" id="UP000245060">
    <property type="component" value="Unassembled WGS sequence"/>
</dbReference>
<dbReference type="SUPFAM" id="SSF140459">
    <property type="entry name" value="PE/PPE dimer-like"/>
    <property type="match status" value="1"/>
</dbReference>
<dbReference type="EMBL" id="BFCH01000018">
    <property type="protein sequence ID" value="GBG38709.1"/>
    <property type="molecule type" value="Genomic_DNA"/>
</dbReference>
<reference evidence="7" key="3">
    <citation type="journal article" date="2022" name="Microbiol. Resour. Announc.">
        <title>Draft Genome Sequences of Eight Mycobacterium montefiorense Strains Isolated from Salamanders in Captivity.</title>
        <authorList>
            <person name="Komine T."/>
            <person name="Ihara H."/>
            <person name="Fukano H."/>
            <person name="Hoshino Y."/>
            <person name="Kurata O."/>
            <person name="Wada S."/>
        </authorList>
    </citation>
    <scope>NUCLEOTIDE SEQUENCE</scope>
    <source>
        <strain evidence="7">NJB18185</strain>
    </source>
</reference>
<dbReference type="InterPro" id="IPR022171">
    <property type="entry name" value="PPE_C"/>
</dbReference>
<evidence type="ECO:0000313" key="6">
    <source>
        <dbReference type="EMBL" id="GBG38709.1"/>
    </source>
</evidence>
<accession>A0AA37PJC6</accession>
<comment type="similarity">
    <text evidence="1">Belongs to the mycobacterial PPE family.</text>
</comment>
<dbReference type="InterPro" id="IPR000030">
    <property type="entry name" value="PPE_dom"/>
</dbReference>
<comment type="caution">
    <text evidence="7">The sequence shown here is derived from an EMBL/GenBank/DDBJ whole genome shotgun (WGS) entry which is preliminary data.</text>
</comment>
<feature type="region of interest" description="Disordered" evidence="2">
    <location>
        <begin position="421"/>
        <end position="445"/>
    </location>
</feature>
<name>A0AA37PJC6_9MYCO</name>
<reference evidence="6" key="1">
    <citation type="journal article" date="2018" name="Genome Announc.">
        <title>Draft Genome Sequence of Mycobacterium montefiorense Isolated from Japanese Black Salamander (Hynobius nigrescens).</title>
        <authorList>
            <person name="Fukano H."/>
            <person name="Yoshida M."/>
            <person name="Shimizu A."/>
            <person name="Iwao H."/>
            <person name="Katayama Y."/>
            <person name="Omatsu T."/>
            <person name="Mizutani T."/>
            <person name="Kurata O."/>
            <person name="Wada S."/>
            <person name="Hoshino Y."/>
        </authorList>
    </citation>
    <scope>NUCLEOTIDE SEQUENCE</scope>
    <source>
        <strain evidence="6">BS</strain>
    </source>
</reference>
<organism evidence="7 9">
    <name type="scientific">Mycobacterium montefiorense</name>
    <dbReference type="NCBI Taxonomy" id="154654"/>
    <lineage>
        <taxon>Bacteria</taxon>
        <taxon>Bacillati</taxon>
        <taxon>Actinomycetota</taxon>
        <taxon>Actinomycetes</taxon>
        <taxon>Mycobacteriales</taxon>
        <taxon>Mycobacteriaceae</taxon>
        <taxon>Mycobacterium</taxon>
        <taxon>Mycobacterium simiae complex</taxon>
    </lineage>
</organism>
<protein>
    <submittedName>
        <fullName evidence="7">PPE family protein PPE51</fullName>
    </submittedName>
</protein>
<dbReference type="PANTHER" id="PTHR46766:SF1">
    <property type="entry name" value="GLUTAMINE-RICH PROTEIN 2"/>
    <property type="match status" value="1"/>
</dbReference>
<evidence type="ECO:0000313" key="8">
    <source>
        <dbReference type="Proteomes" id="UP000245060"/>
    </source>
</evidence>
<keyword evidence="8" id="KW-1185">Reference proteome</keyword>
<sequence length="445" mass="44844">MHFAVLPPEVNSGRMYAGSGAGSMLAAATAWDELANELQTTAANLESVISGLSSEPWQGPSSASMVAAAAPQLAWLNTTAAQATQTSAQANAAAVAYEAAFAMTVPPPVIEANRAELTSLIATNLFGQNAAAIAATEVAYSEMWAQDVAAMYGYAAESRAATEVTPFASPEQTTDQGGIAAQSAAAAQAAGSAAGQAQSAVSSGSMTAAPNALQALTSLPAGSTDFSQFSNPYDLISLGSGLLGNGLGLIGLSGAAGFVSEAEHEMFGSETVSAPQPSAAASQQGATPARRLPEEATTVSAETGRASSLGRLSVPQGWASAAPEVRLVAQASPMASPVPTTGPSPGLFSGMPVFGGAPLMQLSGRGAGDSRDRRQANKADAPGIQVPAGETSRDRGTAVGDRPGGSAAELREMTDLLGKLGRLRDSGVLTDTEFDEQKQRLLSNR</sequence>
<dbReference type="Pfam" id="PF09851">
    <property type="entry name" value="SHOCT"/>
    <property type="match status" value="1"/>
</dbReference>
<evidence type="ECO:0000259" key="4">
    <source>
        <dbReference type="Pfam" id="PF09851"/>
    </source>
</evidence>
<evidence type="ECO:0000256" key="1">
    <source>
        <dbReference type="ARBA" id="ARBA00010652"/>
    </source>
</evidence>
<dbReference type="InterPro" id="IPR018649">
    <property type="entry name" value="SHOCT"/>
</dbReference>